<dbReference type="InterPro" id="IPR013324">
    <property type="entry name" value="RNA_pol_sigma_r3/r4-like"/>
</dbReference>
<evidence type="ECO:0000256" key="3">
    <source>
        <dbReference type="ARBA" id="ARBA00023082"/>
    </source>
</evidence>
<evidence type="ECO:0000313" key="6">
    <source>
        <dbReference type="EMBL" id="MBR7678981.1"/>
    </source>
</evidence>
<evidence type="ECO:0000256" key="4">
    <source>
        <dbReference type="ARBA" id="ARBA00023163"/>
    </source>
</evidence>
<feature type="domain" description="RNA polymerase sigma factor 70 region 4 type 2" evidence="5">
    <location>
        <begin position="32"/>
        <end position="78"/>
    </location>
</feature>
<dbReference type="GO" id="GO:0003677">
    <property type="term" value="F:DNA binding"/>
    <property type="evidence" value="ECO:0007669"/>
    <property type="project" value="InterPro"/>
</dbReference>
<dbReference type="InterPro" id="IPR036388">
    <property type="entry name" value="WH-like_DNA-bd_sf"/>
</dbReference>
<reference evidence="6" key="1">
    <citation type="submission" date="2021-04" db="EMBL/GenBank/DDBJ databases">
        <title>Sequencing of actinobacteria type strains.</title>
        <authorList>
            <person name="Nguyen G.-S."/>
            <person name="Wentzel A."/>
        </authorList>
    </citation>
    <scope>NUCLEOTIDE SEQUENCE</scope>
    <source>
        <strain evidence="6">DSM 42095</strain>
    </source>
</reference>
<evidence type="ECO:0000259" key="5">
    <source>
        <dbReference type="Pfam" id="PF08281"/>
    </source>
</evidence>
<evidence type="ECO:0000256" key="2">
    <source>
        <dbReference type="ARBA" id="ARBA00023015"/>
    </source>
</evidence>
<keyword evidence="7" id="KW-1185">Reference proteome</keyword>
<keyword evidence="3" id="KW-0731">Sigma factor</keyword>
<gene>
    <name evidence="6" type="ORF">KDA82_39790</name>
</gene>
<comment type="similarity">
    <text evidence="1">Belongs to the sigma-70 factor family. ECF subfamily.</text>
</comment>
<dbReference type="Pfam" id="PF08281">
    <property type="entry name" value="Sigma70_r4_2"/>
    <property type="match status" value="1"/>
</dbReference>
<organism evidence="6 7">
    <name type="scientific">Streptomyces daliensis</name>
    <dbReference type="NCBI Taxonomy" id="299421"/>
    <lineage>
        <taxon>Bacteria</taxon>
        <taxon>Bacillati</taxon>
        <taxon>Actinomycetota</taxon>
        <taxon>Actinomycetes</taxon>
        <taxon>Kitasatosporales</taxon>
        <taxon>Streptomycetaceae</taxon>
        <taxon>Streptomyces</taxon>
    </lineage>
</organism>
<dbReference type="SUPFAM" id="SSF88659">
    <property type="entry name" value="Sigma3 and sigma4 domains of RNA polymerase sigma factors"/>
    <property type="match status" value="1"/>
</dbReference>
<sequence>HRDLGPRSPERFEQIEEKVRAASTAARADYIVTSMPASLRAALELAYFQRRDYRQTARQLGVTEDEARRRLRLGLQLLSSARTRPLPAQPRGLGRPE</sequence>
<protein>
    <submittedName>
        <fullName evidence="6">RNA polymerase subunit sigma-70</fullName>
    </submittedName>
</protein>
<proteinExistence type="inferred from homology"/>
<dbReference type="EMBL" id="JAGSMN010002098">
    <property type="protein sequence ID" value="MBR7678981.1"/>
    <property type="molecule type" value="Genomic_DNA"/>
</dbReference>
<evidence type="ECO:0000313" key="7">
    <source>
        <dbReference type="Proteomes" id="UP000675554"/>
    </source>
</evidence>
<feature type="non-terminal residue" evidence="6">
    <location>
        <position position="1"/>
    </location>
</feature>
<name>A0A8T4J2N7_9ACTN</name>
<comment type="caution">
    <text evidence="6">The sequence shown here is derived from an EMBL/GenBank/DDBJ whole genome shotgun (WGS) entry which is preliminary data.</text>
</comment>
<accession>A0A8T4J2N7</accession>
<dbReference type="InterPro" id="IPR013249">
    <property type="entry name" value="RNA_pol_sigma70_r4_t2"/>
</dbReference>
<evidence type="ECO:0000256" key="1">
    <source>
        <dbReference type="ARBA" id="ARBA00010641"/>
    </source>
</evidence>
<dbReference type="GO" id="GO:0016987">
    <property type="term" value="F:sigma factor activity"/>
    <property type="evidence" value="ECO:0007669"/>
    <property type="project" value="UniProtKB-KW"/>
</dbReference>
<keyword evidence="2" id="KW-0805">Transcription regulation</keyword>
<dbReference type="GO" id="GO:0006352">
    <property type="term" value="P:DNA-templated transcription initiation"/>
    <property type="evidence" value="ECO:0007669"/>
    <property type="project" value="InterPro"/>
</dbReference>
<dbReference type="AlphaFoldDB" id="A0A8T4J2N7"/>
<dbReference type="Proteomes" id="UP000675554">
    <property type="component" value="Unassembled WGS sequence"/>
</dbReference>
<keyword evidence="4" id="KW-0804">Transcription</keyword>
<dbReference type="Gene3D" id="1.10.10.10">
    <property type="entry name" value="Winged helix-like DNA-binding domain superfamily/Winged helix DNA-binding domain"/>
    <property type="match status" value="1"/>
</dbReference>